<name>A0A420VXS4_9SPHI</name>
<evidence type="ECO:0000313" key="1">
    <source>
        <dbReference type="EMBL" id="RKO71203.1"/>
    </source>
</evidence>
<keyword evidence="2" id="KW-1185">Reference proteome</keyword>
<accession>A0A420VXS4</accession>
<reference evidence="1 2" key="1">
    <citation type="submission" date="2018-10" db="EMBL/GenBank/DDBJ databases">
        <title>Sphingobacterium sp. M05W1-28.</title>
        <authorList>
            <person name="Cai H."/>
        </authorList>
    </citation>
    <scope>NUCLEOTIDE SEQUENCE [LARGE SCALE GENOMIC DNA]</scope>
    <source>
        <strain evidence="1 2">M05W1-28</strain>
    </source>
</reference>
<proteinExistence type="predicted"/>
<dbReference type="AlphaFoldDB" id="A0A420VXS4"/>
<gene>
    <name evidence="1" type="ORF">D7322_13705</name>
</gene>
<dbReference type="EMBL" id="RBWS01000009">
    <property type="protein sequence ID" value="RKO71203.1"/>
    <property type="molecule type" value="Genomic_DNA"/>
</dbReference>
<protein>
    <recommendedName>
        <fullName evidence="3">Peptidase MA-like domain-containing protein</fullName>
    </recommendedName>
</protein>
<evidence type="ECO:0000313" key="2">
    <source>
        <dbReference type="Proteomes" id="UP000282423"/>
    </source>
</evidence>
<evidence type="ECO:0008006" key="3">
    <source>
        <dbReference type="Google" id="ProtNLM"/>
    </source>
</evidence>
<dbReference type="Proteomes" id="UP000282423">
    <property type="component" value="Unassembled WGS sequence"/>
</dbReference>
<comment type="caution">
    <text evidence="1">The sequence shown here is derived from an EMBL/GenBank/DDBJ whole genome shotgun (WGS) entry which is preliminary data.</text>
</comment>
<sequence length="351" mass="41088">MSAYCQDTPPIAVSPIVDLDIPINQKIVNTVDSFLRVRDNYTNINRYKFCEKSDFDRFGSPFSFLQNMENNSSGQRVFNPCVMEIIPWIPQKQYIVKISFISSSKPLLKAIVNVIAKYDNDTVKISSYLHFTEQTWQKKEKGEITYYISRNRLKNVDRDIKEQIKFNKKMSQYFDIPRIPFTYYSASTVEEFFNMQGFQYHPMMYADSTGGVVYKNNVLSANNSEYYPHEISHLYIRKAVPGVNQFFDEGLATYLGGSGTLSYEQLKAKFKKEVNKMDLWKVCQSNIFDRTYWTHDFPASYVVASIVCEYGIKKYGKVDFLKLLRDIRETKLIFKNLGLNRENVQEQLLRL</sequence>
<organism evidence="1 2">
    <name type="scientific">Sphingobacterium puteale</name>
    <dbReference type="NCBI Taxonomy" id="2420510"/>
    <lineage>
        <taxon>Bacteria</taxon>
        <taxon>Pseudomonadati</taxon>
        <taxon>Bacteroidota</taxon>
        <taxon>Sphingobacteriia</taxon>
        <taxon>Sphingobacteriales</taxon>
        <taxon>Sphingobacteriaceae</taxon>
        <taxon>Sphingobacterium</taxon>
    </lineage>
</organism>